<protein>
    <submittedName>
        <fullName evidence="1">Uncharacterized protein</fullName>
    </submittedName>
</protein>
<reference evidence="2" key="1">
    <citation type="submission" date="2017-04" db="EMBL/GenBank/DDBJ databases">
        <title>Plasmodium gonderi genome.</title>
        <authorList>
            <person name="Arisue N."/>
            <person name="Honma H."/>
            <person name="Kawai S."/>
            <person name="Tougan T."/>
            <person name="Tanabe K."/>
            <person name="Horii T."/>
        </authorList>
    </citation>
    <scope>NUCLEOTIDE SEQUENCE [LARGE SCALE GENOMIC DNA]</scope>
    <source>
        <strain evidence="2">ATCC 30045</strain>
    </source>
</reference>
<organism evidence="1 2">
    <name type="scientific">Plasmodium gonderi</name>
    <dbReference type="NCBI Taxonomy" id="77519"/>
    <lineage>
        <taxon>Eukaryota</taxon>
        <taxon>Sar</taxon>
        <taxon>Alveolata</taxon>
        <taxon>Apicomplexa</taxon>
        <taxon>Aconoidasida</taxon>
        <taxon>Haemosporida</taxon>
        <taxon>Plasmodiidae</taxon>
        <taxon>Plasmodium</taxon>
        <taxon>Plasmodium (Plasmodium)</taxon>
    </lineage>
</organism>
<gene>
    <name evidence="1" type="ORF">PGO_092760</name>
</gene>
<dbReference type="OMA" id="VKYNYCL"/>
<comment type="caution">
    <text evidence="1">The sequence shown here is derived from an EMBL/GenBank/DDBJ whole genome shotgun (WGS) entry which is preliminary data.</text>
</comment>
<dbReference type="EMBL" id="BDQF01000010">
    <property type="protein sequence ID" value="GAW81076.1"/>
    <property type="molecule type" value="Genomic_DNA"/>
</dbReference>
<dbReference type="Proteomes" id="UP000195521">
    <property type="component" value="Unassembled WGS sequence"/>
</dbReference>
<accession>A0A1Y1JEZ2</accession>
<dbReference type="AlphaFoldDB" id="A0A1Y1JEZ2"/>
<name>A0A1Y1JEZ2_PLAGO</name>
<proteinExistence type="predicted"/>
<dbReference type="OrthoDB" id="370914at2759"/>
<evidence type="ECO:0000313" key="1">
    <source>
        <dbReference type="EMBL" id="GAW81076.1"/>
    </source>
</evidence>
<keyword evidence="2" id="KW-1185">Reference proteome</keyword>
<dbReference type="GeneID" id="39747794"/>
<sequence length="1159" mass="137819">MRQLLKKLDKKFVPYPFMCKSCHFYNSGGKEKKCELLDEQKKATKIYQIVHKQDVINFLQNWMTNKKEFIPQEIMQILQFCSKNKYRNDKVTHFICSRIKHNIEKFSLIRLCVCVNYLINLNIKRDKTFIYVVENSLIKKLKNNEHLDLHGICLIAKFILRERITNITLIFLLSILISKKINTTCNSYDLYNLVVSLMTIQNEGLLSGYLVSAPDTERETSHSNEEKRTKFDKTSYATDLPSFYNTNEEQKEVNILNEENVHALLRIYINSEQIRNGEIVLIINTLTNMNRNAFFHKMNLTKNQRVQLYETLLSRINYEGKFDGKIIALLLFNLQKMLKLNEISERILYATLTNMNRPFKEVIIGTILHAKHSSNLKQPTNSKQPSKLNHMCGERDAIQKWMRGSYSKEHEQAEVAAEQIKATDEAVMNDQKEHTSDIPLGEFNPDLHTKTRTYFNLQEIGMVLQFYGCLADLFKGTSPTGSDAHMVKREKIGKEEYQICHSNKVNRREEKQKDVEDGILPRCDNLCVLSESYINALKESLFFYTQRNDNNGVKMNILDFCTLLKGFSKTYKNTVLDRDICSLFENFLMYNEKRINIKELKMIIKLIFENKNSDIFPTLCNTKKCLFFNHLHNILLRNVLNESSNLIKKEKIELYTMCFYYLSFLHFNHNSYFITNNFIMKNIKRSMIIQLIPYIIISKFNYHKLEMKMSKMDSTDKSDKWNKHSSEDTMCSLQKNINVRYYERKESKNGSLAVRELEEKGHHNHIECRDKNYRIHNFDRIHILYKLMNQHFDKYKTFYVLNCLYMLTKYLKNNKTICFPLFSNFHFPDLFHKLNERFSFHDSNMNHQKGHKVTTNYDYFINYVKYNYCLSFLCHYINLTKFLTNVQFGRKFPYYLYTPFNAYLTIQFLTNYEQFILNGNFISFHGNPLTQGTSEINTLLRKIKMEKVVLIKNMTTYVKKERYNLLTPHDIIHMIKTFKFVSHLLNHGDDNYSSDSLITFYTCMSNLASTRNVKTTTSFELLTEFIKFLYHFEFQNRKMFEKYHDLIVNTLICAFKIVFKNLPYRTENNYLGMLQFSLLYMSHFVRNSNLVLSSLSLYDLKKMNHFICLSLMNLEKYQQSCTFQLQILKVLRDMIKREKRIINEYRVENTPYTVDILIK</sequence>
<evidence type="ECO:0000313" key="2">
    <source>
        <dbReference type="Proteomes" id="UP000195521"/>
    </source>
</evidence>
<dbReference type="RefSeq" id="XP_028543665.1">
    <property type="nucleotide sequence ID" value="XM_028687864.1"/>
</dbReference>